<keyword evidence="4" id="KW-0050">Antiport</keyword>
<dbReference type="InterPro" id="IPR003034">
    <property type="entry name" value="SAP_dom"/>
</dbReference>
<evidence type="ECO:0000256" key="12">
    <source>
        <dbReference type="PROSITE-ProRule" id="PRU01094"/>
    </source>
</evidence>
<organism evidence="18 19">
    <name type="scientific">Naegleria fowleri</name>
    <name type="common">Brain eating amoeba</name>
    <dbReference type="NCBI Taxonomy" id="5763"/>
    <lineage>
        <taxon>Eukaryota</taxon>
        <taxon>Discoba</taxon>
        <taxon>Heterolobosea</taxon>
        <taxon>Tetramitia</taxon>
        <taxon>Eutetramitia</taxon>
        <taxon>Vahlkampfiidae</taxon>
        <taxon>Naegleria</taxon>
    </lineage>
</organism>
<protein>
    <recommendedName>
        <fullName evidence="3">Mitochondrial proton/calcium exchanger protein</fullName>
    </recommendedName>
    <alternativeName>
        <fullName evidence="11">Leucine zipper-EF-hand-containing transmembrane protein 1</fullName>
    </alternativeName>
</protein>
<evidence type="ECO:0000256" key="11">
    <source>
        <dbReference type="ARBA" id="ARBA00031360"/>
    </source>
</evidence>
<keyword evidence="9 12" id="KW-0496">Mitochondrion</keyword>
<comment type="similarity">
    <text evidence="2">Belongs to the LETM1 family.</text>
</comment>
<dbReference type="InterPro" id="IPR044202">
    <property type="entry name" value="LETM1/MDM38-like"/>
</dbReference>
<dbReference type="EMBL" id="VFQX01000001">
    <property type="protein sequence ID" value="KAF0985146.1"/>
    <property type="molecule type" value="Genomic_DNA"/>
</dbReference>
<comment type="subcellular location">
    <subcellularLocation>
        <location evidence="1">Mitochondrion inner membrane</location>
        <topology evidence="1">Single-pass membrane protein</topology>
    </subcellularLocation>
</comment>
<accession>A0A6A5CBQ3</accession>
<dbReference type="PROSITE" id="PS50222">
    <property type="entry name" value="EF_HAND_2"/>
    <property type="match status" value="2"/>
</dbReference>
<evidence type="ECO:0000256" key="10">
    <source>
        <dbReference type="ARBA" id="ARBA00023136"/>
    </source>
</evidence>
<feature type="compositionally biased region" description="Low complexity" evidence="13">
    <location>
        <begin position="124"/>
        <end position="134"/>
    </location>
</feature>
<dbReference type="InterPro" id="IPR011992">
    <property type="entry name" value="EF-hand-dom_pair"/>
</dbReference>
<feature type="domain" description="Letm1 RBD" evidence="17">
    <location>
        <begin position="318"/>
        <end position="569"/>
    </location>
</feature>
<feature type="domain" description="SAP" evidence="16">
    <location>
        <begin position="436"/>
        <end position="470"/>
    </location>
</feature>
<evidence type="ECO:0000256" key="3">
    <source>
        <dbReference type="ARBA" id="ARBA00020557"/>
    </source>
</evidence>
<evidence type="ECO:0000256" key="13">
    <source>
        <dbReference type="SAM" id="MobiDB-lite"/>
    </source>
</evidence>
<dbReference type="PROSITE" id="PS00018">
    <property type="entry name" value="EF_HAND_1"/>
    <property type="match status" value="2"/>
</dbReference>
<dbReference type="InterPro" id="IPR018247">
    <property type="entry name" value="EF_Hand_1_Ca_BS"/>
</dbReference>
<dbReference type="PROSITE" id="PS50800">
    <property type="entry name" value="SAP"/>
    <property type="match status" value="1"/>
</dbReference>
<proteinExistence type="inferred from homology"/>
<evidence type="ECO:0000259" key="17">
    <source>
        <dbReference type="PROSITE" id="PS51758"/>
    </source>
</evidence>
<dbReference type="OMA" id="CEVEQST"/>
<keyword evidence="19" id="KW-1185">Reference proteome</keyword>
<feature type="region of interest" description="Disordered" evidence="13">
    <location>
        <begin position="119"/>
        <end position="140"/>
    </location>
</feature>
<keyword evidence="7" id="KW-0106">Calcium</keyword>
<dbReference type="SUPFAM" id="SSF47473">
    <property type="entry name" value="EF-hand"/>
    <property type="match status" value="1"/>
</dbReference>
<feature type="domain" description="EF-hand" evidence="15">
    <location>
        <begin position="706"/>
        <end position="741"/>
    </location>
</feature>
<dbReference type="Gene3D" id="1.10.238.10">
    <property type="entry name" value="EF-hand"/>
    <property type="match status" value="1"/>
</dbReference>
<evidence type="ECO:0000313" key="19">
    <source>
        <dbReference type="Proteomes" id="UP000444721"/>
    </source>
</evidence>
<evidence type="ECO:0000256" key="5">
    <source>
        <dbReference type="ARBA" id="ARBA00022692"/>
    </source>
</evidence>
<dbReference type="GO" id="GO:0030003">
    <property type="term" value="P:intracellular monoatomic cation homeostasis"/>
    <property type="evidence" value="ECO:0007669"/>
    <property type="project" value="TreeGrafter"/>
</dbReference>
<evidence type="ECO:0000256" key="7">
    <source>
        <dbReference type="ARBA" id="ARBA00022837"/>
    </source>
</evidence>
<evidence type="ECO:0000256" key="14">
    <source>
        <dbReference type="SAM" id="Phobius"/>
    </source>
</evidence>
<dbReference type="InterPro" id="IPR002048">
    <property type="entry name" value="EF_hand_dom"/>
</dbReference>
<evidence type="ECO:0000256" key="2">
    <source>
        <dbReference type="ARBA" id="ARBA00009584"/>
    </source>
</evidence>
<dbReference type="RefSeq" id="XP_044569859.1">
    <property type="nucleotide sequence ID" value="XM_044704979.1"/>
</dbReference>
<dbReference type="GO" id="GO:0043022">
    <property type="term" value="F:ribosome binding"/>
    <property type="evidence" value="ECO:0007669"/>
    <property type="project" value="InterPro"/>
</dbReference>
<sequence length="742" mass="83735">MKSCTQRFACSSSSSGKPAVVLAKWLGVTSSRCGGIGGSNSVMMSNSQYRNMYSSSTSSTTQSNYLSSTIPKNVFSSSLSYQQHRGNCFSTNNFIKTHSNNNSFCLWSNKIASYHTSMKFNDANPSNPSPSSEESTADQNQRIKEAKKIIEERMRKSSTATSLLTPMNANSMMNMVKDKSIAIVKAIPSFSWKATVFTFNTLKTLILRPSVVKDWYARAKEVTVSEIKHYVAGSKLLVSDIKYAFSLTMKVLRGNALSRRERNQLLRTVSDIFRLVPFVIIVIVPFMEFALPVLLKLFPNMLPSQFEDSLKKKEKLLKEVKAKVELAKFLQDTVELMVQDLRASESEETVEQSEELNNFIQKIRNGESCSNEDIVKFAKLFKDEITLDHMSRAQLVAMCKYMGITPYGSDAILRYRLRSKLRRIKADDRLIYWEGVNSLSTEELMYACKERGMKIGVSKKELQKQLREWIELSFDKNIPSSLLIISRAFVFNDKLQSEEAIKMALGSLSDDVVEEVGLHTSSIQDYEKKLASLKRNEKLIKTEEEEKKKVVLKEEVVAAVATSAAGEVLSAATEAPAVIEPKVSLDPEFEKEEVKKAKEEKIRILNEILATLASRSSVEPEREELEDLISDHIDLVDQTKQDQEQPVASVSRLSNRVGRLIEQIEKDIDKVDESIADSLNLLDKDKDGVITVDELRHALSVLKEKPSEELIREIINRIDADKDGVITVKDILLEFKQGKLKE</sequence>
<dbReference type="OrthoDB" id="275278at2759"/>
<evidence type="ECO:0000256" key="4">
    <source>
        <dbReference type="ARBA" id="ARBA00022449"/>
    </source>
</evidence>
<reference evidence="18 19" key="1">
    <citation type="journal article" date="2019" name="Sci. Rep.">
        <title>Nanopore sequencing improves the draft genome of the human pathogenic amoeba Naegleria fowleri.</title>
        <authorList>
            <person name="Liechti N."/>
            <person name="Schurch N."/>
            <person name="Bruggmann R."/>
            <person name="Wittwer M."/>
        </authorList>
    </citation>
    <scope>NUCLEOTIDE SEQUENCE [LARGE SCALE GENOMIC DNA]</scope>
    <source>
        <strain evidence="18 19">ATCC 30894</strain>
    </source>
</reference>
<keyword evidence="4" id="KW-0813">Transport</keyword>
<dbReference type="VEuPathDB" id="AmoebaDB:NF0011970"/>
<gene>
    <name evidence="18" type="ORF">FDP41_000185</name>
</gene>
<name>A0A6A5CBQ3_NAEFO</name>
<evidence type="ECO:0000256" key="6">
    <source>
        <dbReference type="ARBA" id="ARBA00022792"/>
    </source>
</evidence>
<feature type="transmembrane region" description="Helical" evidence="14">
    <location>
        <begin position="272"/>
        <end position="295"/>
    </location>
</feature>
<dbReference type="GO" id="GO:0005509">
    <property type="term" value="F:calcium ion binding"/>
    <property type="evidence" value="ECO:0007669"/>
    <property type="project" value="InterPro"/>
</dbReference>
<keyword evidence="10 14" id="KW-0472">Membrane</keyword>
<evidence type="ECO:0000259" key="15">
    <source>
        <dbReference type="PROSITE" id="PS50222"/>
    </source>
</evidence>
<dbReference type="PANTHER" id="PTHR14009">
    <property type="entry name" value="LEUCINE ZIPPER-EF-HAND CONTAINING TRANSMEMBRANE PROTEIN"/>
    <property type="match status" value="1"/>
</dbReference>
<dbReference type="GeneID" id="68107403"/>
<comment type="caution">
    <text evidence="18">The sequence shown here is derived from an EMBL/GenBank/DDBJ whole genome shotgun (WGS) entry which is preliminary data.</text>
</comment>
<dbReference type="SMART" id="SM00054">
    <property type="entry name" value="EFh"/>
    <property type="match status" value="2"/>
</dbReference>
<evidence type="ECO:0000313" key="18">
    <source>
        <dbReference type="EMBL" id="KAF0985146.1"/>
    </source>
</evidence>
<evidence type="ECO:0000256" key="9">
    <source>
        <dbReference type="ARBA" id="ARBA00023128"/>
    </source>
</evidence>
<dbReference type="Pfam" id="PF07766">
    <property type="entry name" value="LETM1_RBD"/>
    <property type="match status" value="1"/>
</dbReference>
<dbReference type="VEuPathDB" id="AmoebaDB:NfTy_025150"/>
<keyword evidence="8 14" id="KW-1133">Transmembrane helix</keyword>
<dbReference type="GO" id="GO:0005743">
    <property type="term" value="C:mitochondrial inner membrane"/>
    <property type="evidence" value="ECO:0007669"/>
    <property type="project" value="UniProtKB-SubCell"/>
</dbReference>
<dbReference type="PANTHER" id="PTHR14009:SF1">
    <property type="entry name" value="MITOCHONDRIAL PROTON_CALCIUM EXCHANGER PROTEIN"/>
    <property type="match status" value="1"/>
</dbReference>
<keyword evidence="6" id="KW-0999">Mitochondrion inner membrane</keyword>
<dbReference type="PROSITE" id="PS51758">
    <property type="entry name" value="LETM1_RBD"/>
    <property type="match status" value="1"/>
</dbReference>
<keyword evidence="5 14" id="KW-0812">Transmembrane</keyword>
<evidence type="ECO:0000256" key="8">
    <source>
        <dbReference type="ARBA" id="ARBA00022989"/>
    </source>
</evidence>
<evidence type="ECO:0000256" key="1">
    <source>
        <dbReference type="ARBA" id="ARBA00004434"/>
    </source>
</evidence>
<evidence type="ECO:0000259" key="16">
    <source>
        <dbReference type="PROSITE" id="PS50800"/>
    </source>
</evidence>
<dbReference type="VEuPathDB" id="AmoebaDB:FDP41_000185"/>
<dbReference type="CDD" id="cd00051">
    <property type="entry name" value="EFh"/>
    <property type="match status" value="1"/>
</dbReference>
<dbReference type="Proteomes" id="UP000444721">
    <property type="component" value="Unassembled WGS sequence"/>
</dbReference>
<dbReference type="GO" id="GO:0015297">
    <property type="term" value="F:antiporter activity"/>
    <property type="evidence" value="ECO:0007669"/>
    <property type="project" value="UniProtKB-KW"/>
</dbReference>
<dbReference type="Pfam" id="PF13499">
    <property type="entry name" value="EF-hand_7"/>
    <property type="match status" value="1"/>
</dbReference>
<dbReference type="InterPro" id="IPR033122">
    <property type="entry name" value="LETM1-like_RBD"/>
</dbReference>
<dbReference type="AlphaFoldDB" id="A0A6A5CBQ3"/>
<feature type="domain" description="EF-hand" evidence="15">
    <location>
        <begin position="670"/>
        <end position="705"/>
    </location>
</feature>